<protein>
    <submittedName>
        <fullName evidence="3">FAD-dependent monooxygenase</fullName>
    </submittedName>
</protein>
<dbReference type="SUPFAM" id="SSF51905">
    <property type="entry name" value="FAD/NAD(P)-binding domain"/>
    <property type="match status" value="1"/>
</dbReference>
<evidence type="ECO:0000313" key="4">
    <source>
        <dbReference type="Proteomes" id="UP001501407"/>
    </source>
</evidence>
<dbReference type="Gene3D" id="3.30.9.10">
    <property type="entry name" value="D-Amino Acid Oxidase, subunit A, domain 2"/>
    <property type="match status" value="1"/>
</dbReference>
<dbReference type="PANTHER" id="PTHR46865:SF2">
    <property type="entry name" value="MONOOXYGENASE"/>
    <property type="match status" value="1"/>
</dbReference>
<dbReference type="PRINTS" id="PR00420">
    <property type="entry name" value="RNGMNOXGNASE"/>
</dbReference>
<keyword evidence="3" id="KW-0560">Oxidoreductase</keyword>
<feature type="compositionally biased region" description="Gly residues" evidence="1">
    <location>
        <begin position="176"/>
        <end position="185"/>
    </location>
</feature>
<gene>
    <name evidence="3" type="ORF">GCM10025760_13530</name>
</gene>
<comment type="caution">
    <text evidence="3">The sequence shown here is derived from an EMBL/GenBank/DDBJ whole genome shotgun (WGS) entry which is preliminary data.</text>
</comment>
<dbReference type="EMBL" id="BAABKZ010000001">
    <property type="protein sequence ID" value="GAA5089478.1"/>
    <property type="molecule type" value="Genomic_DNA"/>
</dbReference>
<sequence length="383" mass="39968">MRSHRILVVGAGIAGAAAGALLGRSGHDVTVVERSAGVRSSGSPVDVRGPALDVVRGLGLEAAVREHDTGADTLALIDRDGRVFTTIRIRSDPLDIEIARVDLAAVLTTAAQDVADVRFDDTFEMLSPHAGGVDVRFASGGEERFDLVVGADGQNSATRRALWEPAATASTLSGGAKSGAGGRGGPAAARQRSPRLAIATVPLPLTIDDPRVVTMYNEPGRSLTVHPAGGRPGVAFIFRTEGAPRDRAAQVGLLRERYASTGWRAHEFLEALDDAEDLYFDSVRRVDAQPWWRGRVVLLGDAASSLTILGEGSSMALLGARALDGALRDGSDLSAALTAYEAQHAPVVRRAQGGAALGAEFLVPGSRAALGIRNLLARAMRGI</sequence>
<dbReference type="PANTHER" id="PTHR46865">
    <property type="entry name" value="OXIDOREDUCTASE-RELATED"/>
    <property type="match status" value="1"/>
</dbReference>
<reference evidence="4" key="1">
    <citation type="journal article" date="2019" name="Int. J. Syst. Evol. Microbiol.">
        <title>The Global Catalogue of Microorganisms (GCM) 10K type strain sequencing project: providing services to taxonomists for standard genome sequencing and annotation.</title>
        <authorList>
            <consortium name="The Broad Institute Genomics Platform"/>
            <consortium name="The Broad Institute Genome Sequencing Center for Infectious Disease"/>
            <person name="Wu L."/>
            <person name="Ma J."/>
        </authorList>
    </citation>
    <scope>NUCLEOTIDE SEQUENCE [LARGE SCALE GENOMIC DNA]</scope>
    <source>
        <strain evidence="4">JCM 18959</strain>
    </source>
</reference>
<evidence type="ECO:0000313" key="3">
    <source>
        <dbReference type="EMBL" id="GAA5089478.1"/>
    </source>
</evidence>
<evidence type="ECO:0000256" key="1">
    <source>
        <dbReference type="SAM" id="MobiDB-lite"/>
    </source>
</evidence>
<name>A0ABP9M6Z1_9MICO</name>
<dbReference type="Gene3D" id="3.50.50.60">
    <property type="entry name" value="FAD/NAD(P)-binding domain"/>
    <property type="match status" value="1"/>
</dbReference>
<organism evidence="3 4">
    <name type="scientific">Microbacterium yannicii</name>
    <dbReference type="NCBI Taxonomy" id="671622"/>
    <lineage>
        <taxon>Bacteria</taxon>
        <taxon>Bacillati</taxon>
        <taxon>Actinomycetota</taxon>
        <taxon>Actinomycetes</taxon>
        <taxon>Micrococcales</taxon>
        <taxon>Microbacteriaceae</taxon>
        <taxon>Microbacterium</taxon>
    </lineage>
</organism>
<dbReference type="InterPro" id="IPR002938">
    <property type="entry name" value="FAD-bd"/>
</dbReference>
<keyword evidence="3" id="KW-0503">Monooxygenase</keyword>
<dbReference type="InterPro" id="IPR051704">
    <property type="entry name" value="FAD_aromatic-hydroxylase"/>
</dbReference>
<dbReference type="RefSeq" id="WP_194413149.1">
    <property type="nucleotide sequence ID" value="NZ_BAABKZ010000001.1"/>
</dbReference>
<dbReference type="Pfam" id="PF01494">
    <property type="entry name" value="FAD_binding_3"/>
    <property type="match status" value="1"/>
</dbReference>
<keyword evidence="4" id="KW-1185">Reference proteome</keyword>
<proteinExistence type="predicted"/>
<dbReference type="GO" id="GO:0004497">
    <property type="term" value="F:monooxygenase activity"/>
    <property type="evidence" value="ECO:0007669"/>
    <property type="project" value="UniProtKB-KW"/>
</dbReference>
<dbReference type="InterPro" id="IPR036188">
    <property type="entry name" value="FAD/NAD-bd_sf"/>
</dbReference>
<dbReference type="Proteomes" id="UP001501407">
    <property type="component" value="Unassembled WGS sequence"/>
</dbReference>
<accession>A0ABP9M6Z1</accession>
<feature type="region of interest" description="Disordered" evidence="1">
    <location>
        <begin position="168"/>
        <end position="192"/>
    </location>
</feature>
<evidence type="ECO:0000259" key="2">
    <source>
        <dbReference type="Pfam" id="PF01494"/>
    </source>
</evidence>
<feature type="domain" description="FAD-binding" evidence="2">
    <location>
        <begin position="6"/>
        <end position="162"/>
    </location>
</feature>